<accession>A0A286UQV6</accession>
<feature type="transmembrane region" description="Helical" evidence="6">
    <location>
        <begin position="160"/>
        <end position="188"/>
    </location>
</feature>
<dbReference type="PANTHER" id="PTHR31465">
    <property type="entry name" value="PROTEIN RTA1-RELATED"/>
    <property type="match status" value="1"/>
</dbReference>
<dbReference type="PANTHER" id="PTHR31465:SF9">
    <property type="entry name" value="SPHINGOID LONG-CHAIN BASE TRANSPORTER RSB1"/>
    <property type="match status" value="1"/>
</dbReference>
<name>A0A286UQV6_9AGAM</name>
<proteinExistence type="predicted"/>
<keyword evidence="3 6" id="KW-1133">Transmembrane helix</keyword>
<evidence type="ECO:0000256" key="6">
    <source>
        <dbReference type="SAM" id="Phobius"/>
    </source>
</evidence>
<evidence type="ECO:0000256" key="3">
    <source>
        <dbReference type="ARBA" id="ARBA00022989"/>
    </source>
</evidence>
<dbReference type="OrthoDB" id="3358017at2759"/>
<sequence>MLPSTTINPGLLYGYIPSEGVCATFVALFGLSTLIHIGEAIYFKLWWILPTIVLGGVGEVIGWAGRLWSSKTYLGNGRDPYLIQISTTIISPTPIVAANFVILGILIRHLGTHYSRLNPLWYTIVFCTADIVALIVQAIGGGSASKAVQSDDANPEVGGHIMLAGIVIQLVAITIYVSLAFEFIYRYYTKKPVRPKSESAVEGPLDKKIELMIFGLCLSTICIFIRAVYRTIELSDGWSGRIIRTEVYFNVLDGAMIVIAMYTINFFHPGILLGHINPGHRKNRKLVDESKDASDVEVSGKANQSVV</sequence>
<organism evidence="7 8">
    <name type="scientific">Pyrrhoderma noxium</name>
    <dbReference type="NCBI Taxonomy" id="2282107"/>
    <lineage>
        <taxon>Eukaryota</taxon>
        <taxon>Fungi</taxon>
        <taxon>Dikarya</taxon>
        <taxon>Basidiomycota</taxon>
        <taxon>Agaricomycotina</taxon>
        <taxon>Agaricomycetes</taxon>
        <taxon>Hymenochaetales</taxon>
        <taxon>Hymenochaetaceae</taxon>
        <taxon>Pyrrhoderma</taxon>
    </lineage>
</organism>
<dbReference type="STRING" id="2282107.A0A286UQV6"/>
<reference evidence="7 8" key="1">
    <citation type="journal article" date="2017" name="Mol. Ecol.">
        <title>Comparative and population genomic landscape of Phellinus noxius: A hypervariable fungus causing root rot in trees.</title>
        <authorList>
            <person name="Chung C.L."/>
            <person name="Lee T.J."/>
            <person name="Akiba M."/>
            <person name="Lee H.H."/>
            <person name="Kuo T.H."/>
            <person name="Liu D."/>
            <person name="Ke H.M."/>
            <person name="Yokoi T."/>
            <person name="Roa M.B."/>
            <person name="Lu M.J."/>
            <person name="Chang Y.Y."/>
            <person name="Ann P.J."/>
            <person name="Tsai J.N."/>
            <person name="Chen C.Y."/>
            <person name="Tzean S.S."/>
            <person name="Ota Y."/>
            <person name="Hattori T."/>
            <person name="Sahashi N."/>
            <person name="Liou R.F."/>
            <person name="Kikuchi T."/>
            <person name="Tsai I.J."/>
        </authorList>
    </citation>
    <scope>NUCLEOTIDE SEQUENCE [LARGE SCALE GENOMIC DNA]</scope>
    <source>
        <strain evidence="7 8">FFPRI411160</strain>
    </source>
</reference>
<evidence type="ECO:0000256" key="5">
    <source>
        <dbReference type="SAM" id="MobiDB-lite"/>
    </source>
</evidence>
<comment type="caution">
    <text evidence="7">The sequence shown here is derived from an EMBL/GenBank/DDBJ whole genome shotgun (WGS) entry which is preliminary data.</text>
</comment>
<feature type="transmembrane region" description="Helical" evidence="6">
    <location>
        <begin position="81"/>
        <end position="107"/>
    </location>
</feature>
<dbReference type="EMBL" id="NBII01000002">
    <property type="protein sequence ID" value="PAV21960.1"/>
    <property type="molecule type" value="Genomic_DNA"/>
</dbReference>
<feature type="transmembrane region" description="Helical" evidence="6">
    <location>
        <begin position="12"/>
        <end position="35"/>
    </location>
</feature>
<dbReference type="AlphaFoldDB" id="A0A286UQV6"/>
<dbReference type="FunCoup" id="A0A286UQV6">
    <property type="interactions" value="30"/>
</dbReference>
<dbReference type="GO" id="GO:0000324">
    <property type="term" value="C:fungal-type vacuole"/>
    <property type="evidence" value="ECO:0007669"/>
    <property type="project" value="TreeGrafter"/>
</dbReference>
<evidence type="ECO:0000313" key="7">
    <source>
        <dbReference type="EMBL" id="PAV21960.1"/>
    </source>
</evidence>
<feature type="region of interest" description="Disordered" evidence="5">
    <location>
        <begin position="288"/>
        <end position="307"/>
    </location>
</feature>
<keyword evidence="2 6" id="KW-0812">Transmembrane</keyword>
<dbReference type="InterPro" id="IPR007568">
    <property type="entry name" value="RTA1"/>
</dbReference>
<evidence type="ECO:0000256" key="1">
    <source>
        <dbReference type="ARBA" id="ARBA00004141"/>
    </source>
</evidence>
<gene>
    <name evidence="7" type="ORF">PNOK_0191700</name>
</gene>
<dbReference type="InParanoid" id="A0A286UQV6"/>
<keyword evidence="8" id="KW-1185">Reference proteome</keyword>
<dbReference type="GO" id="GO:0005886">
    <property type="term" value="C:plasma membrane"/>
    <property type="evidence" value="ECO:0007669"/>
    <property type="project" value="TreeGrafter"/>
</dbReference>
<feature type="transmembrane region" description="Helical" evidence="6">
    <location>
        <begin position="254"/>
        <end position="276"/>
    </location>
</feature>
<evidence type="ECO:0000256" key="4">
    <source>
        <dbReference type="ARBA" id="ARBA00023136"/>
    </source>
</evidence>
<protein>
    <submittedName>
        <fullName evidence="7">RTA1-domain-containing</fullName>
    </submittedName>
</protein>
<feature type="transmembrane region" description="Helical" evidence="6">
    <location>
        <begin position="47"/>
        <end position="69"/>
    </location>
</feature>
<comment type="subcellular location">
    <subcellularLocation>
        <location evidence="1">Membrane</location>
        <topology evidence="1">Multi-pass membrane protein</topology>
    </subcellularLocation>
</comment>
<feature type="transmembrane region" description="Helical" evidence="6">
    <location>
        <begin position="119"/>
        <end position="140"/>
    </location>
</feature>
<evidence type="ECO:0000256" key="2">
    <source>
        <dbReference type="ARBA" id="ARBA00022692"/>
    </source>
</evidence>
<dbReference type="Pfam" id="PF04479">
    <property type="entry name" value="RTA1"/>
    <property type="match status" value="1"/>
</dbReference>
<feature type="transmembrane region" description="Helical" evidence="6">
    <location>
        <begin position="209"/>
        <end position="229"/>
    </location>
</feature>
<evidence type="ECO:0000313" key="8">
    <source>
        <dbReference type="Proteomes" id="UP000217199"/>
    </source>
</evidence>
<keyword evidence="4 6" id="KW-0472">Membrane</keyword>
<dbReference type="Proteomes" id="UP000217199">
    <property type="component" value="Unassembled WGS sequence"/>
</dbReference>